<organism evidence="7 8">
    <name type="scientific">Vitis vinifera</name>
    <name type="common">Grape</name>
    <dbReference type="NCBI Taxonomy" id="29760"/>
    <lineage>
        <taxon>Eukaryota</taxon>
        <taxon>Viridiplantae</taxon>
        <taxon>Streptophyta</taxon>
        <taxon>Embryophyta</taxon>
        <taxon>Tracheophyta</taxon>
        <taxon>Spermatophyta</taxon>
        <taxon>Magnoliopsida</taxon>
        <taxon>eudicotyledons</taxon>
        <taxon>Gunneridae</taxon>
        <taxon>Pentapetalae</taxon>
        <taxon>rosids</taxon>
        <taxon>Vitales</taxon>
        <taxon>Vitaceae</taxon>
        <taxon>Viteae</taxon>
        <taxon>Vitis</taxon>
    </lineage>
</organism>
<dbReference type="EMBL" id="CP126651">
    <property type="protein sequence ID" value="WJZ84857.1"/>
    <property type="molecule type" value="Genomic_DNA"/>
</dbReference>
<feature type="signal peptide" evidence="4">
    <location>
        <begin position="1"/>
        <end position="22"/>
    </location>
</feature>
<feature type="domain" description="Glycosyl hydrolase family 32 N-terminal" evidence="5">
    <location>
        <begin position="600"/>
        <end position="909"/>
    </location>
</feature>
<dbReference type="PANTHER" id="PTHR31953">
    <property type="entry name" value="BETA-FRUCTOFURANOSIDASE, INSOLUBLE ISOENZYME CWINV1-RELATED"/>
    <property type="match status" value="1"/>
</dbReference>
<feature type="domain" description="Glycosyl hydrolase family 32 C-terminal" evidence="6">
    <location>
        <begin position="926"/>
        <end position="1106"/>
    </location>
</feature>
<sequence>MEISAIWAVGLCLFLARHGIEAEASYPSCRNLQSNPTEQPYRTAYHFQPPKNWMNDPNGPMYYNGVYHLFYQYNPYAAVWGNITWAHSISYDLVNWVHLDHALNPTDPFDINGCWTGSATILPGEEPVIIYTGADTQNRQVQNMAVPKNISDPLLREWIKSPRNPLMSPTNGIDANNFRDPTTAWQGPDKVWRIIVGSLINDHGTALLYRSRDFVNWTKSQTPLHSSNKTGMWECPDFYPVSTRTGVETSVQNADTQHVLKASFNGNDYYIIGKYVPETDTYLVETDFLDAGSDLRYDYGEFYASKTFFDAAKKRRILWAWIQESDSSSADIEKGWSGLQSIPRSVLLDQTGRQLVQWPIKEIEELRENQVTLLNKEVRGGSVLEVPGITASQVDVEVSFDFPHFKEAEVLDPSWVDPQLLCTQKNASVKGSIGPFGLLVLASKDLTEQTAIFFHIFKTHNKKYVVLMCSDQSRSSVRQDVDKTSYGAFVDIDPLREKISLRGLIDHSIVESFGGEGRSCITARVYPELAINKEAHFINCHRDGGKSAVKLRKEMGRFGIWVVGLCLMVGGHGIEGETSHHSYRNLQSDPADQPYRTAYHFQPPKNWMNGPMYYNGVYHLFYQYNPYAAVWGNITWAHSTSYDLVNWVHLELAIKPTDPFDINGCWSGSATILTGEEPVIIYTGKDSQNRQVQNLSVPKNISDPLLREWIKSPHNPLMTPIDGIDASNFRDPTTAWQGSDKVWRILVGSLINGHGTALLYRSRDFVNWNKSQTPLHSSNKTGMWECPDFYPVSISSRNGVETSVQNAETRHVLKASFNGNDYYIMGKYVPETDTYLVETGFLDAGSDLRYDYGKFYASKTFFDAAKKRRILWAWIQEADKDTEKGWSGLQSFPRSVLLDQNGQRLVQWPVKEIAILHKNQVTFHNKELRGGSVIEVSGITASQADVEVSFDFPHLEEAELMDPSWTDPQALCSRKNVSVKGGIGPFGLLVLASNNLTEQTAIFFRIFKSTQEKHIVLMCSDQSRSSLRQDVDKTIYGAFVDIDLNHEQISLRSLIDHSIVESFGGKGKTCITARVYPELAINTEAHLYAFNSGNQTLNISTLSAWSMKNAEMVPTN</sequence>
<evidence type="ECO:0000313" key="8">
    <source>
        <dbReference type="Proteomes" id="UP001227230"/>
    </source>
</evidence>
<evidence type="ECO:0000259" key="6">
    <source>
        <dbReference type="Pfam" id="PF08244"/>
    </source>
</evidence>
<dbReference type="SUPFAM" id="SSF49899">
    <property type="entry name" value="Concanavalin A-like lectins/glucanases"/>
    <property type="match status" value="2"/>
</dbReference>
<evidence type="ECO:0008006" key="9">
    <source>
        <dbReference type="Google" id="ProtNLM"/>
    </source>
</evidence>
<dbReference type="InterPro" id="IPR013189">
    <property type="entry name" value="Glyco_hydro_32_C"/>
</dbReference>
<evidence type="ECO:0000256" key="1">
    <source>
        <dbReference type="ARBA" id="ARBA00009902"/>
    </source>
</evidence>
<feature type="chain" id="PRO_5045072646" description="Beta-fructofuranosidase, insoluble isoenzyme CWINV1" evidence="4">
    <location>
        <begin position="23"/>
        <end position="1116"/>
    </location>
</feature>
<dbReference type="SMART" id="SM00640">
    <property type="entry name" value="Glyco_32"/>
    <property type="match status" value="2"/>
</dbReference>
<evidence type="ECO:0000259" key="5">
    <source>
        <dbReference type="Pfam" id="PF00251"/>
    </source>
</evidence>
<dbReference type="Pfam" id="PF00251">
    <property type="entry name" value="Glyco_hydro_32N"/>
    <property type="match status" value="2"/>
</dbReference>
<evidence type="ECO:0000313" key="7">
    <source>
        <dbReference type="EMBL" id="WJZ84857.1"/>
    </source>
</evidence>
<keyword evidence="4" id="KW-0732">Signal</keyword>
<gene>
    <name evidence="7" type="ORF">VitviT2T_004435</name>
</gene>
<dbReference type="InterPro" id="IPR050551">
    <property type="entry name" value="Fructan_Metab_Enzymes"/>
</dbReference>
<dbReference type="Gene3D" id="2.115.10.20">
    <property type="entry name" value="Glycosyl hydrolase domain, family 43"/>
    <property type="match status" value="2"/>
</dbReference>
<evidence type="ECO:0000256" key="2">
    <source>
        <dbReference type="ARBA" id="ARBA00022801"/>
    </source>
</evidence>
<dbReference type="InterPro" id="IPR023296">
    <property type="entry name" value="Glyco_hydro_beta-prop_sf"/>
</dbReference>
<protein>
    <recommendedName>
        <fullName evidence="9">Beta-fructofuranosidase, insoluble isoenzyme CWINV1</fullName>
    </recommendedName>
</protein>
<dbReference type="InterPro" id="IPR013320">
    <property type="entry name" value="ConA-like_dom_sf"/>
</dbReference>
<dbReference type="CDD" id="cd18624">
    <property type="entry name" value="GH32_Fruct1-like"/>
    <property type="match status" value="2"/>
</dbReference>
<keyword evidence="3" id="KW-0326">Glycosidase</keyword>
<dbReference type="Gene3D" id="2.60.120.560">
    <property type="entry name" value="Exo-inulinase, domain 1"/>
    <property type="match status" value="2"/>
</dbReference>
<evidence type="ECO:0000256" key="3">
    <source>
        <dbReference type="ARBA" id="ARBA00023295"/>
    </source>
</evidence>
<dbReference type="Proteomes" id="UP001227230">
    <property type="component" value="Chromosome 4"/>
</dbReference>
<dbReference type="InterPro" id="IPR018053">
    <property type="entry name" value="Glyco_hydro_32_AS"/>
</dbReference>
<dbReference type="InterPro" id="IPR013148">
    <property type="entry name" value="Glyco_hydro_32_N"/>
</dbReference>
<name>A0ABY9BQJ8_VITVI</name>
<dbReference type="Pfam" id="PF08244">
    <property type="entry name" value="Glyco_hydro_32C"/>
    <property type="match status" value="2"/>
</dbReference>
<dbReference type="SUPFAM" id="SSF75005">
    <property type="entry name" value="Arabinanase/levansucrase/invertase"/>
    <property type="match status" value="2"/>
</dbReference>
<dbReference type="PROSITE" id="PS00609">
    <property type="entry name" value="GLYCOSYL_HYDROL_F32"/>
    <property type="match status" value="1"/>
</dbReference>
<keyword evidence="8" id="KW-1185">Reference proteome</keyword>
<proteinExistence type="inferred from homology"/>
<reference evidence="7 8" key="1">
    <citation type="journal article" date="2023" name="Hortic Res">
        <title>The complete reference genome for grapevine (Vitis vinifera L.) genetics and breeding.</title>
        <authorList>
            <person name="Shi X."/>
            <person name="Cao S."/>
            <person name="Wang X."/>
            <person name="Huang S."/>
            <person name="Wang Y."/>
            <person name="Liu Z."/>
            <person name="Liu W."/>
            <person name="Leng X."/>
            <person name="Peng Y."/>
            <person name="Wang N."/>
            <person name="Wang Y."/>
            <person name="Ma Z."/>
            <person name="Xu X."/>
            <person name="Zhang F."/>
            <person name="Xue H."/>
            <person name="Zhong H."/>
            <person name="Wang Y."/>
            <person name="Zhang K."/>
            <person name="Velt A."/>
            <person name="Avia K."/>
            <person name="Holtgrawe D."/>
            <person name="Grimplet J."/>
            <person name="Matus J.T."/>
            <person name="Ware D."/>
            <person name="Wu X."/>
            <person name="Wang H."/>
            <person name="Liu C."/>
            <person name="Fang Y."/>
            <person name="Rustenholz C."/>
            <person name="Cheng Z."/>
            <person name="Xiao H."/>
            <person name="Zhou Y."/>
        </authorList>
    </citation>
    <scope>NUCLEOTIDE SEQUENCE [LARGE SCALE GENOMIC DNA]</scope>
    <source>
        <strain evidence="8">cv. Pinot noir / PN40024</strain>
        <tissue evidence="7">Leaf</tissue>
    </source>
</reference>
<feature type="domain" description="Glycosyl hydrolase family 32 N-terminal" evidence="5">
    <location>
        <begin position="46"/>
        <end position="359"/>
    </location>
</feature>
<feature type="domain" description="Glycosyl hydrolase family 32 C-terminal" evidence="6">
    <location>
        <begin position="362"/>
        <end position="540"/>
    </location>
</feature>
<dbReference type="InterPro" id="IPR001362">
    <property type="entry name" value="Glyco_hydro_32"/>
</dbReference>
<accession>A0ABY9BQJ8</accession>
<evidence type="ECO:0000256" key="4">
    <source>
        <dbReference type="SAM" id="SignalP"/>
    </source>
</evidence>
<comment type="similarity">
    <text evidence="1">Belongs to the glycosyl hydrolase 32 family.</text>
</comment>
<keyword evidence="2" id="KW-0378">Hydrolase</keyword>